<keyword evidence="6 7" id="KW-0472">Membrane</keyword>
<dbReference type="OMA" id="SDPMISC"/>
<feature type="transmembrane region" description="Helical" evidence="7">
    <location>
        <begin position="347"/>
        <end position="367"/>
    </location>
</feature>
<name>A0A3P6T9A6_LITSI</name>
<dbReference type="GO" id="GO:0005765">
    <property type="term" value="C:lysosomal membrane"/>
    <property type="evidence" value="ECO:0007669"/>
    <property type="project" value="TreeGrafter"/>
</dbReference>
<evidence type="ECO:0000256" key="4">
    <source>
        <dbReference type="ARBA" id="ARBA00022801"/>
    </source>
</evidence>
<dbReference type="AlphaFoldDB" id="A0A3P6T9A6"/>
<evidence type="ECO:0000256" key="3">
    <source>
        <dbReference type="ARBA" id="ARBA00022692"/>
    </source>
</evidence>
<dbReference type="Pfam" id="PF04258">
    <property type="entry name" value="Peptidase_A22B"/>
    <property type="match status" value="1"/>
</dbReference>
<organism evidence="8 9">
    <name type="scientific">Litomosoides sigmodontis</name>
    <name type="common">Filarial nematode worm</name>
    <dbReference type="NCBI Taxonomy" id="42156"/>
    <lineage>
        <taxon>Eukaryota</taxon>
        <taxon>Metazoa</taxon>
        <taxon>Ecdysozoa</taxon>
        <taxon>Nematoda</taxon>
        <taxon>Chromadorea</taxon>
        <taxon>Rhabditida</taxon>
        <taxon>Spirurina</taxon>
        <taxon>Spiruromorpha</taxon>
        <taxon>Filarioidea</taxon>
        <taxon>Onchocercidae</taxon>
        <taxon>Litomosoides</taxon>
    </lineage>
</organism>
<evidence type="ECO:0000256" key="7">
    <source>
        <dbReference type="SAM" id="Phobius"/>
    </source>
</evidence>
<keyword evidence="4" id="KW-0378">Hydrolase</keyword>
<feature type="transmembrane region" description="Helical" evidence="7">
    <location>
        <begin position="486"/>
        <end position="508"/>
    </location>
</feature>
<dbReference type="EMBL" id="UYRX01000313">
    <property type="protein sequence ID" value="VDK79889.1"/>
    <property type="molecule type" value="Genomic_DNA"/>
</dbReference>
<dbReference type="InterPro" id="IPR006639">
    <property type="entry name" value="Preselin/SPP"/>
</dbReference>
<comment type="similarity">
    <text evidence="2">Belongs to the peptidase A22B family.</text>
</comment>
<feature type="transmembrane region" description="Helical" evidence="7">
    <location>
        <begin position="544"/>
        <end position="562"/>
    </location>
</feature>
<feature type="transmembrane region" description="Helical" evidence="7">
    <location>
        <begin position="261"/>
        <end position="281"/>
    </location>
</feature>
<reference evidence="8 9" key="1">
    <citation type="submission" date="2018-08" db="EMBL/GenBank/DDBJ databases">
        <authorList>
            <person name="Laetsch R D."/>
            <person name="Stevens L."/>
            <person name="Kumar S."/>
            <person name="Blaxter L. M."/>
        </authorList>
    </citation>
    <scope>NUCLEOTIDE SEQUENCE [LARGE SCALE GENOMIC DNA]</scope>
</reference>
<dbReference type="GO" id="GO:0098554">
    <property type="term" value="C:cytoplasmic side of endoplasmic reticulum membrane"/>
    <property type="evidence" value="ECO:0007669"/>
    <property type="project" value="TreeGrafter"/>
</dbReference>
<keyword evidence="9" id="KW-1185">Reference proteome</keyword>
<dbReference type="GO" id="GO:0030660">
    <property type="term" value="C:Golgi-associated vesicle membrane"/>
    <property type="evidence" value="ECO:0007669"/>
    <property type="project" value="TreeGrafter"/>
</dbReference>
<accession>A0A3P6T9A6</accession>
<dbReference type="GO" id="GO:0033619">
    <property type="term" value="P:membrane protein proteolysis"/>
    <property type="evidence" value="ECO:0007669"/>
    <property type="project" value="TreeGrafter"/>
</dbReference>
<sequence>MKVELKEGHQHYDSSYAYLFVQNEFTQKQQTFCVNYEQWRTQQIAKDVKNAEVLRLGWWGGSVNNTNVCNEKWPVLLEKKAVALNYRLKIEDGRCAIPFVMKNTSFKKALQYQVNQLTSRHASAAIMLVDKGYKYISKWADYLFSEFYDPDFNQSTKLPTFFMYRTSFFDEMMNLSSDKSGKELLLQFYRPPNSRWDVSMLIIWLIAVFCVTVGGFWAASRKIHEEAGSFRGSQGISTTESHVQKSRSWLTDEQTTTSANCLFIIVVMVIVVGVLMLGFYFRGVIVLVFNILLAIIGTFSIHRCLTALFGSVCKCGQCRTCISMNDVTQSIFRRDLFNCKCCTERPLMMSVMVFLCAALFCITWFVFRRHPYAFLLLDFINIAVCIHVLKGIRFPNLMWLTFLLACMFLYDVFMVFVTPFLTASGCSVMIEVAFGTDCSKVNGGYLIAPINTDIPEKFPMLFQVPKLSDPMISCIDLDVEKEFHPVVLGLGDVIVPGYLICFCFTVDFPVRIRYLYGFFSIIGYGIGLIATFIALMLMEIAQPALIYLIPFTLGPIIIIALIRHEFMLLWVGDYAKSENPYPSQNSVTNTASSGLASDNTGFTRFDLTALPICSSTSTEKR</sequence>
<protein>
    <submittedName>
        <fullName evidence="8">Uncharacterized protein</fullName>
    </submittedName>
</protein>
<dbReference type="PANTHER" id="PTHR12174">
    <property type="entry name" value="SIGNAL PEPTIDE PEPTIDASE"/>
    <property type="match status" value="1"/>
</dbReference>
<evidence type="ECO:0000256" key="1">
    <source>
        <dbReference type="ARBA" id="ARBA00004127"/>
    </source>
</evidence>
<evidence type="ECO:0000256" key="6">
    <source>
        <dbReference type="ARBA" id="ARBA00023136"/>
    </source>
</evidence>
<dbReference type="GO" id="GO:0098553">
    <property type="term" value="C:lumenal side of endoplasmic reticulum membrane"/>
    <property type="evidence" value="ECO:0007669"/>
    <property type="project" value="TreeGrafter"/>
</dbReference>
<dbReference type="STRING" id="42156.A0A3P6T9A6"/>
<feature type="transmembrane region" description="Helical" evidence="7">
    <location>
        <begin position="515"/>
        <end position="538"/>
    </location>
</feature>
<feature type="transmembrane region" description="Helical" evidence="7">
    <location>
        <begin position="198"/>
        <end position="219"/>
    </location>
</feature>
<proteinExistence type="inferred from homology"/>
<comment type="subcellular location">
    <subcellularLocation>
        <location evidence="1">Endomembrane system</location>
        <topology evidence="1">Multi-pass membrane protein</topology>
    </subcellularLocation>
</comment>
<feature type="transmembrane region" description="Helical" evidence="7">
    <location>
        <begin position="399"/>
        <end position="421"/>
    </location>
</feature>
<dbReference type="Proteomes" id="UP000277928">
    <property type="component" value="Unassembled WGS sequence"/>
</dbReference>
<dbReference type="OrthoDB" id="29661at2759"/>
<dbReference type="SMART" id="SM00730">
    <property type="entry name" value="PSN"/>
    <property type="match status" value="1"/>
</dbReference>
<dbReference type="InterPro" id="IPR007369">
    <property type="entry name" value="Peptidase_A22B_SPP"/>
</dbReference>
<evidence type="ECO:0000313" key="9">
    <source>
        <dbReference type="Proteomes" id="UP000277928"/>
    </source>
</evidence>
<evidence type="ECO:0000256" key="2">
    <source>
        <dbReference type="ARBA" id="ARBA00006859"/>
    </source>
</evidence>
<keyword evidence="3 7" id="KW-0812">Transmembrane</keyword>
<keyword evidence="5 7" id="KW-1133">Transmembrane helix</keyword>
<feature type="transmembrane region" description="Helical" evidence="7">
    <location>
        <begin position="373"/>
        <end position="392"/>
    </location>
</feature>
<dbReference type="GO" id="GO:0042500">
    <property type="term" value="F:aspartic endopeptidase activity, intramembrane cleaving"/>
    <property type="evidence" value="ECO:0007669"/>
    <property type="project" value="InterPro"/>
</dbReference>
<gene>
    <name evidence="8" type="ORF">NLS_LOCUS4698</name>
</gene>
<evidence type="ECO:0000256" key="5">
    <source>
        <dbReference type="ARBA" id="ARBA00022989"/>
    </source>
</evidence>
<feature type="transmembrane region" description="Helical" evidence="7">
    <location>
        <begin position="287"/>
        <end position="309"/>
    </location>
</feature>
<dbReference type="PANTHER" id="PTHR12174:SF103">
    <property type="entry name" value="INTRAMEMBRANE PROTEASE (IMPAS) FAMILY"/>
    <property type="match status" value="1"/>
</dbReference>
<evidence type="ECO:0000313" key="8">
    <source>
        <dbReference type="EMBL" id="VDK79889.1"/>
    </source>
</evidence>